<dbReference type="EMBL" id="CP012333">
    <property type="protein sequence ID" value="AKU98673.1"/>
    <property type="molecule type" value="Genomic_DNA"/>
</dbReference>
<sequence>MDADELFDHAINALPEAVGDLLRADRNPLDYVFANFDGASEIGMALIASDLACELGVEAPRARTEVERMIASAGQRGEELVVSLMVTKDVLGRILAASNVDVSTRVAVRIWLDGPVADGHFRVVAIAGAEVRAAAVDGTPELHVSPPTPSSMLN</sequence>
<dbReference type="RefSeq" id="WP_146649637.1">
    <property type="nucleotide sequence ID" value="NZ_CP012333.1"/>
</dbReference>
<dbReference type="AlphaFoldDB" id="A0A0K1PYR9"/>
<evidence type="ECO:0000313" key="1">
    <source>
        <dbReference type="EMBL" id="AKU98673.1"/>
    </source>
</evidence>
<name>A0A0K1PYR9_9BACT</name>
<accession>A0A0K1PYR9</accession>
<evidence type="ECO:0000313" key="2">
    <source>
        <dbReference type="Proteomes" id="UP000064967"/>
    </source>
</evidence>
<dbReference type="KEGG" id="llu:AKJ09_05337"/>
<proteinExistence type="predicted"/>
<reference evidence="1 2" key="1">
    <citation type="submission" date="2015-08" db="EMBL/GenBank/DDBJ databases">
        <authorList>
            <person name="Babu N.S."/>
            <person name="Beckwith C.J."/>
            <person name="Beseler K.G."/>
            <person name="Brison A."/>
            <person name="Carone J.V."/>
            <person name="Caskin T.P."/>
            <person name="Diamond M."/>
            <person name="Durham M.E."/>
            <person name="Foxe J.M."/>
            <person name="Go M."/>
            <person name="Henderson B.A."/>
            <person name="Jones I.B."/>
            <person name="McGettigan J.A."/>
            <person name="Micheletti S.J."/>
            <person name="Nasrallah M.E."/>
            <person name="Ortiz D."/>
            <person name="Piller C.R."/>
            <person name="Privatt S.R."/>
            <person name="Schneider S.L."/>
            <person name="Sharp S."/>
            <person name="Smith T.C."/>
            <person name="Stanton J.D."/>
            <person name="Ullery H.E."/>
            <person name="Wilson R.J."/>
            <person name="Serrano M.G."/>
            <person name="Buck G."/>
            <person name="Lee V."/>
            <person name="Wang Y."/>
            <person name="Carvalho R."/>
            <person name="Voegtly L."/>
            <person name="Shi R."/>
            <person name="Duckworth R."/>
            <person name="Johnson A."/>
            <person name="Loviza R."/>
            <person name="Walstead R."/>
            <person name="Shah Z."/>
            <person name="Kiflezghi M."/>
            <person name="Wade K."/>
            <person name="Ball S.L."/>
            <person name="Bradley K.W."/>
            <person name="Asai D.J."/>
            <person name="Bowman C.A."/>
            <person name="Russell D.A."/>
            <person name="Pope W.H."/>
            <person name="Jacobs-Sera D."/>
            <person name="Hendrix R.W."/>
            <person name="Hatfull G.F."/>
        </authorList>
    </citation>
    <scope>NUCLEOTIDE SEQUENCE [LARGE SCALE GENOMIC DNA]</scope>
    <source>
        <strain evidence="1 2">DSM 27648</strain>
    </source>
</reference>
<keyword evidence="2" id="KW-1185">Reference proteome</keyword>
<protein>
    <submittedName>
        <fullName evidence="1">Uncharacterized protein</fullName>
    </submittedName>
</protein>
<gene>
    <name evidence="1" type="ORF">AKJ09_05337</name>
</gene>
<dbReference type="STRING" id="1391654.AKJ09_05337"/>
<dbReference type="Proteomes" id="UP000064967">
    <property type="component" value="Chromosome"/>
</dbReference>
<organism evidence="1 2">
    <name type="scientific">Labilithrix luteola</name>
    <dbReference type="NCBI Taxonomy" id="1391654"/>
    <lineage>
        <taxon>Bacteria</taxon>
        <taxon>Pseudomonadati</taxon>
        <taxon>Myxococcota</taxon>
        <taxon>Polyangia</taxon>
        <taxon>Polyangiales</taxon>
        <taxon>Labilitrichaceae</taxon>
        <taxon>Labilithrix</taxon>
    </lineage>
</organism>